<dbReference type="InterPro" id="IPR043749">
    <property type="entry name" value="DUF5694"/>
</dbReference>
<dbReference type="Pfam" id="PF18950">
    <property type="entry name" value="DUF5694"/>
    <property type="match status" value="1"/>
</dbReference>
<evidence type="ECO:0000313" key="1">
    <source>
        <dbReference type="EMBL" id="MEB3348130.1"/>
    </source>
</evidence>
<dbReference type="EMBL" id="JAYKLX010000011">
    <property type="protein sequence ID" value="MEB3348130.1"/>
    <property type="molecule type" value="Genomic_DNA"/>
</dbReference>
<dbReference type="RefSeq" id="WP_324182153.1">
    <property type="nucleotide sequence ID" value="NZ_BAABAW010000023.1"/>
</dbReference>
<comment type="caution">
    <text evidence="1">The sequence shown here is derived from an EMBL/GenBank/DDBJ whole genome shotgun (WGS) entry which is preliminary data.</text>
</comment>
<protein>
    <submittedName>
        <fullName evidence="1">DUF5694 domain-containing protein</fullName>
    </submittedName>
</protein>
<accession>A0ABU6A1U6</accession>
<reference evidence="1 2" key="1">
    <citation type="journal article" date="2013" name="Int. J. Syst. Evol. Microbiol.">
        <title>Aquimarina gracilis sp. nov., isolated from the gut microflora of a mussel, Mytilus coruscus, and emended description of Aquimarina spongiae.</title>
        <authorList>
            <person name="Park S.C."/>
            <person name="Choe H.N."/>
            <person name="Baik K.S."/>
            <person name="Seong C.N."/>
        </authorList>
    </citation>
    <scope>NUCLEOTIDE SEQUENCE [LARGE SCALE GENOMIC DNA]</scope>
    <source>
        <strain evidence="1 2">PSC32</strain>
    </source>
</reference>
<keyword evidence="2" id="KW-1185">Reference proteome</keyword>
<name>A0ABU6A1U6_9FLAO</name>
<evidence type="ECO:0000313" key="2">
    <source>
        <dbReference type="Proteomes" id="UP001327027"/>
    </source>
</evidence>
<dbReference type="PROSITE" id="PS51257">
    <property type="entry name" value="PROKAR_LIPOPROTEIN"/>
    <property type="match status" value="1"/>
</dbReference>
<organism evidence="1 2">
    <name type="scientific">Aquimarina gracilis</name>
    <dbReference type="NCBI Taxonomy" id="874422"/>
    <lineage>
        <taxon>Bacteria</taxon>
        <taxon>Pseudomonadati</taxon>
        <taxon>Bacteroidota</taxon>
        <taxon>Flavobacteriia</taxon>
        <taxon>Flavobacteriales</taxon>
        <taxon>Flavobacteriaceae</taxon>
        <taxon>Aquimarina</taxon>
    </lineage>
</organism>
<proteinExistence type="predicted"/>
<gene>
    <name evidence="1" type="ORF">U6A24_21820</name>
</gene>
<dbReference type="Proteomes" id="UP001327027">
    <property type="component" value="Unassembled WGS sequence"/>
</dbReference>
<sequence length="287" mass="33616">MKNLYALLLALIIIGCNTQTETQEKLEALALKEPSYFFPTKRAQVLMVGSFHFDYPGLDEHKTSEDDKIDVLKEPKKSEVTDLVNYIKRFNPNKVVIEARSSWNAGKKFREYRTGLHEDKRDERYQLGMRLARAFQLDTIYSVDASSLQNDLAKKDSILLDSLLEDVVWDAPDPYWDMAKKWFDYNDKLIKEIPLLDYFKYMNSKEYHQYGYGMYLTGSFSTGNGQGADRLSIWWYNRNLRIFSNIINITEDFNDRILVIMGNGHAAVLRQLFESSPQYEWIEFDSL</sequence>